<evidence type="ECO:0000313" key="6">
    <source>
        <dbReference type="Proteomes" id="UP000555103"/>
    </source>
</evidence>
<keyword evidence="6" id="KW-1185">Reference proteome</keyword>
<evidence type="ECO:0000313" key="5">
    <source>
        <dbReference type="EMBL" id="MBB4036739.1"/>
    </source>
</evidence>
<dbReference type="Proteomes" id="UP000555103">
    <property type="component" value="Unassembled WGS sequence"/>
</dbReference>
<dbReference type="Pfam" id="PF12833">
    <property type="entry name" value="HTH_18"/>
    <property type="match status" value="1"/>
</dbReference>
<feature type="domain" description="HTH araC/xylS-type" evidence="4">
    <location>
        <begin position="180"/>
        <end position="278"/>
    </location>
</feature>
<dbReference type="RefSeq" id="WP_183307621.1">
    <property type="nucleotide sequence ID" value="NZ_JACIEP010000008.1"/>
</dbReference>
<evidence type="ECO:0000256" key="3">
    <source>
        <dbReference type="ARBA" id="ARBA00023163"/>
    </source>
</evidence>
<evidence type="ECO:0000256" key="1">
    <source>
        <dbReference type="ARBA" id="ARBA00023015"/>
    </source>
</evidence>
<dbReference type="InterPro" id="IPR018060">
    <property type="entry name" value="HTH_AraC"/>
</dbReference>
<keyword evidence="2 5" id="KW-0238">DNA-binding</keyword>
<dbReference type="PANTHER" id="PTHR47504:SF5">
    <property type="entry name" value="RIGHT ORIGIN-BINDING PROTEIN"/>
    <property type="match status" value="1"/>
</dbReference>
<dbReference type="PROSITE" id="PS01124">
    <property type="entry name" value="HTH_ARAC_FAMILY_2"/>
    <property type="match status" value="1"/>
</dbReference>
<sequence length="285" mass="33163">MNTFCNTNCPLAEKEEPTIELLNLDQGNIIQDMSVDDIMVFIIEGKIDLSLDIHINSVIKTDSIVFLPVDCHYMANILEDSVLLIIRIHDPILFCNCLRIMDLINNNIEDCCKEKDHLYLLEINSEIKLFVEFVQVCISKGICCKMFFQNKVAELFFLLRTFYSQTDLAHFFSGALNSDSVFSSYIIQHGHDYKSIKELAEALRYSVSGFEKHFKRIFGVSPYKWMLRNKAEKIYYEIRLEKHSFKEICDEFGFSSISHFTNFCKTYLGDTPSNIRKYGKPSERI</sequence>
<proteinExistence type="predicted"/>
<keyword evidence="1" id="KW-0805">Transcription regulation</keyword>
<evidence type="ECO:0000256" key="2">
    <source>
        <dbReference type="ARBA" id="ARBA00023125"/>
    </source>
</evidence>
<dbReference type="SUPFAM" id="SSF46689">
    <property type="entry name" value="Homeodomain-like"/>
    <property type="match status" value="2"/>
</dbReference>
<dbReference type="InterPro" id="IPR050959">
    <property type="entry name" value="MarA-like"/>
</dbReference>
<organism evidence="5 6">
    <name type="scientific">Dysgonomonas hofstadii</name>
    <dbReference type="NCBI Taxonomy" id="637886"/>
    <lineage>
        <taxon>Bacteria</taxon>
        <taxon>Pseudomonadati</taxon>
        <taxon>Bacteroidota</taxon>
        <taxon>Bacteroidia</taxon>
        <taxon>Bacteroidales</taxon>
        <taxon>Dysgonomonadaceae</taxon>
        <taxon>Dysgonomonas</taxon>
    </lineage>
</organism>
<dbReference type="GO" id="GO:0003700">
    <property type="term" value="F:DNA-binding transcription factor activity"/>
    <property type="evidence" value="ECO:0007669"/>
    <property type="project" value="InterPro"/>
</dbReference>
<comment type="caution">
    <text evidence="5">The sequence shown here is derived from an EMBL/GenBank/DDBJ whole genome shotgun (WGS) entry which is preliminary data.</text>
</comment>
<dbReference type="EMBL" id="JACIEP010000008">
    <property type="protein sequence ID" value="MBB4036739.1"/>
    <property type="molecule type" value="Genomic_DNA"/>
</dbReference>
<keyword evidence="3" id="KW-0804">Transcription</keyword>
<dbReference type="AlphaFoldDB" id="A0A840CPX7"/>
<name>A0A840CPX7_9BACT</name>
<reference evidence="5 6" key="1">
    <citation type="submission" date="2020-08" db="EMBL/GenBank/DDBJ databases">
        <title>Genomic Encyclopedia of Type Strains, Phase IV (KMG-IV): sequencing the most valuable type-strain genomes for metagenomic binning, comparative biology and taxonomic classification.</title>
        <authorList>
            <person name="Goeker M."/>
        </authorList>
    </citation>
    <scope>NUCLEOTIDE SEQUENCE [LARGE SCALE GENOMIC DNA]</scope>
    <source>
        <strain evidence="5 6">DSM 104969</strain>
    </source>
</reference>
<dbReference type="SMART" id="SM00342">
    <property type="entry name" value="HTH_ARAC"/>
    <property type="match status" value="1"/>
</dbReference>
<evidence type="ECO:0000259" key="4">
    <source>
        <dbReference type="PROSITE" id="PS01124"/>
    </source>
</evidence>
<protein>
    <submittedName>
        <fullName evidence="5">AraC-like DNA-binding protein</fullName>
    </submittedName>
</protein>
<dbReference type="Gene3D" id="1.10.10.60">
    <property type="entry name" value="Homeodomain-like"/>
    <property type="match status" value="1"/>
</dbReference>
<gene>
    <name evidence="5" type="ORF">GGR21_002645</name>
</gene>
<dbReference type="GO" id="GO:0043565">
    <property type="term" value="F:sequence-specific DNA binding"/>
    <property type="evidence" value="ECO:0007669"/>
    <property type="project" value="InterPro"/>
</dbReference>
<accession>A0A840CPX7</accession>
<dbReference type="InterPro" id="IPR009057">
    <property type="entry name" value="Homeodomain-like_sf"/>
</dbReference>
<dbReference type="PANTHER" id="PTHR47504">
    <property type="entry name" value="RIGHT ORIGIN-BINDING PROTEIN"/>
    <property type="match status" value="1"/>
</dbReference>